<feature type="chain" id="PRO_5033100805" description="Carboxylic ester hydrolase" evidence="6">
    <location>
        <begin position="18"/>
        <end position="551"/>
    </location>
</feature>
<protein>
    <recommendedName>
        <fullName evidence="6">Carboxylic ester hydrolase</fullName>
        <ecNumber evidence="6">3.1.1.-</ecNumber>
    </recommendedName>
</protein>
<evidence type="ECO:0000313" key="9">
    <source>
        <dbReference type="Proteomes" id="UP000663880"/>
    </source>
</evidence>
<dbReference type="Proteomes" id="UP000663880">
    <property type="component" value="Unassembled WGS sequence"/>
</dbReference>
<accession>A0A821VVP7</accession>
<keyword evidence="9" id="KW-1185">Reference proteome</keyword>
<dbReference type="PROSITE" id="PS00122">
    <property type="entry name" value="CARBOXYLESTERASE_B_1"/>
    <property type="match status" value="1"/>
</dbReference>
<keyword evidence="3 6" id="KW-0378">Hydrolase</keyword>
<evidence type="ECO:0000313" key="8">
    <source>
        <dbReference type="EMBL" id="CAF4915640.1"/>
    </source>
</evidence>
<proteinExistence type="inferred from homology"/>
<dbReference type="EMBL" id="CAJOBZ010000049">
    <property type="protein sequence ID" value="CAF4915640.1"/>
    <property type="molecule type" value="Genomic_DNA"/>
</dbReference>
<evidence type="ECO:0000256" key="6">
    <source>
        <dbReference type="RuleBase" id="RU361235"/>
    </source>
</evidence>
<sequence>MWSCVFIFFACICTCYADSRVIYTAQGPVKGYKENGLYAFYNIPYAKAPTGRDRFKPPLPAPARTYVLEARDRGILCPQPTMLIDMFPQSVTMTEDCLVANVYIPDTTNTNLPVVVYVHGGGYIVGYGNLFTYNHFVKTHEVIVVTFNYRLGAHGFLCLGTDAVPGNAGMKDQVALLRWVKENIANFGGDPDDVTIAGYSAGSSSVDLLMLSDMTKGLFTKVIPESRASTAAWSVQIDPIKNAQEYGKLLNFTNDDVHALEEFYKTISYEILTSKQFELFYRPDSTVLFSPCVERDTQGEEFLLDNPVNIIKSGKYSKLPMLYGFVKTEGLVKIETFNHWIEVMRDNFDVFMPTDLHFNSDEDRKMVANTVKQFYFGDTVTDKKVMDYVNFFSDVLFTYSTLRSVKLHLEAGHDKIYLYQYSFVHDDLPIIPHTMKQRGPCHGAQSADIADGNFTLGDESLFPKEAQDMKKMMRELWYSFITTGQPVPEGSDLPAWPPVGKDLSYMTIDNPMRLNDSLLKERTEFWDEIYSKYYHQPSQPIKSQSTDHIEL</sequence>
<feature type="domain" description="Carboxylesterase type B" evidence="7">
    <location>
        <begin position="19"/>
        <end position="526"/>
    </location>
</feature>
<dbReference type="InterPro" id="IPR002018">
    <property type="entry name" value="CarbesteraseB"/>
</dbReference>
<keyword evidence="5" id="KW-0325">Glycoprotein</keyword>
<evidence type="ECO:0000256" key="5">
    <source>
        <dbReference type="ARBA" id="ARBA00023180"/>
    </source>
</evidence>
<dbReference type="OrthoDB" id="3200163at2759"/>
<name>A0A821VVP7_9NEOP</name>
<evidence type="ECO:0000259" key="7">
    <source>
        <dbReference type="Pfam" id="PF00135"/>
    </source>
</evidence>
<dbReference type="Pfam" id="PF00135">
    <property type="entry name" value="COesterase"/>
    <property type="match status" value="1"/>
</dbReference>
<dbReference type="PANTHER" id="PTHR11559">
    <property type="entry name" value="CARBOXYLESTERASE"/>
    <property type="match status" value="1"/>
</dbReference>
<evidence type="ECO:0000256" key="4">
    <source>
        <dbReference type="ARBA" id="ARBA00023157"/>
    </source>
</evidence>
<evidence type="ECO:0000256" key="2">
    <source>
        <dbReference type="ARBA" id="ARBA00022487"/>
    </source>
</evidence>
<comment type="similarity">
    <text evidence="1 6">Belongs to the type-B carboxylesterase/lipase family.</text>
</comment>
<reference evidence="8" key="1">
    <citation type="submission" date="2021-02" db="EMBL/GenBank/DDBJ databases">
        <authorList>
            <person name="Steward A R."/>
        </authorList>
    </citation>
    <scope>NUCLEOTIDE SEQUENCE</scope>
</reference>
<keyword evidence="4" id="KW-1015">Disulfide bond</keyword>
<dbReference type="AlphaFoldDB" id="A0A821VVP7"/>
<dbReference type="Gene3D" id="3.40.50.1820">
    <property type="entry name" value="alpha/beta hydrolase"/>
    <property type="match status" value="1"/>
</dbReference>
<dbReference type="InterPro" id="IPR029058">
    <property type="entry name" value="AB_hydrolase_fold"/>
</dbReference>
<dbReference type="InterPro" id="IPR050309">
    <property type="entry name" value="Type-B_Carboxylest/Lipase"/>
</dbReference>
<feature type="signal peptide" evidence="6">
    <location>
        <begin position="1"/>
        <end position="17"/>
    </location>
</feature>
<dbReference type="EC" id="3.1.1.-" evidence="6"/>
<keyword evidence="6" id="KW-0732">Signal</keyword>
<comment type="caution">
    <text evidence="8">The sequence shown here is derived from an EMBL/GenBank/DDBJ whole genome shotgun (WGS) entry which is preliminary data.</text>
</comment>
<evidence type="ECO:0000256" key="1">
    <source>
        <dbReference type="ARBA" id="ARBA00005964"/>
    </source>
</evidence>
<organism evidence="8 9">
    <name type="scientific">Pieris macdunnoughi</name>
    <dbReference type="NCBI Taxonomy" id="345717"/>
    <lineage>
        <taxon>Eukaryota</taxon>
        <taxon>Metazoa</taxon>
        <taxon>Ecdysozoa</taxon>
        <taxon>Arthropoda</taxon>
        <taxon>Hexapoda</taxon>
        <taxon>Insecta</taxon>
        <taxon>Pterygota</taxon>
        <taxon>Neoptera</taxon>
        <taxon>Endopterygota</taxon>
        <taxon>Lepidoptera</taxon>
        <taxon>Glossata</taxon>
        <taxon>Ditrysia</taxon>
        <taxon>Papilionoidea</taxon>
        <taxon>Pieridae</taxon>
        <taxon>Pierinae</taxon>
        <taxon>Pieris</taxon>
    </lineage>
</organism>
<keyword evidence="2" id="KW-0719">Serine esterase</keyword>
<dbReference type="InterPro" id="IPR019826">
    <property type="entry name" value="Carboxylesterase_B_AS"/>
</dbReference>
<gene>
    <name evidence="8" type="ORF">PMACD_LOCUS12553</name>
</gene>
<evidence type="ECO:0000256" key="3">
    <source>
        <dbReference type="ARBA" id="ARBA00022801"/>
    </source>
</evidence>
<dbReference type="GO" id="GO:0052689">
    <property type="term" value="F:carboxylic ester hydrolase activity"/>
    <property type="evidence" value="ECO:0007669"/>
    <property type="project" value="UniProtKB-KW"/>
</dbReference>
<dbReference type="SUPFAM" id="SSF53474">
    <property type="entry name" value="alpha/beta-Hydrolases"/>
    <property type="match status" value="1"/>
</dbReference>